<keyword evidence="1" id="KW-1185">Reference proteome</keyword>
<dbReference type="InParanoid" id="A0A6P8HE80"/>
<name>A0A6P8HE80_ACTTE</name>
<gene>
    <name evidence="2" type="primary">LOC116291674</name>
</gene>
<reference evidence="2" key="1">
    <citation type="submission" date="2025-08" db="UniProtKB">
        <authorList>
            <consortium name="RefSeq"/>
        </authorList>
    </citation>
    <scope>IDENTIFICATION</scope>
    <source>
        <tissue evidence="2">Tentacle</tissue>
    </source>
</reference>
<accession>A0A6P8HE80</accession>
<dbReference type="KEGG" id="aten:116291674"/>
<evidence type="ECO:0000313" key="2">
    <source>
        <dbReference type="RefSeq" id="XP_031554729.1"/>
    </source>
</evidence>
<dbReference type="Proteomes" id="UP000515163">
    <property type="component" value="Unplaced"/>
</dbReference>
<dbReference type="GeneID" id="116291674"/>
<dbReference type="RefSeq" id="XP_031554729.1">
    <property type="nucleotide sequence ID" value="XM_031698869.1"/>
</dbReference>
<protein>
    <submittedName>
        <fullName evidence="2">Ras-related protein Rab-32A-like</fullName>
    </submittedName>
</protein>
<proteinExistence type="predicted"/>
<dbReference type="OrthoDB" id="5946934at2759"/>
<organism evidence="1 2">
    <name type="scientific">Actinia tenebrosa</name>
    <name type="common">Australian red waratah sea anemone</name>
    <dbReference type="NCBI Taxonomy" id="6105"/>
    <lineage>
        <taxon>Eukaryota</taxon>
        <taxon>Metazoa</taxon>
        <taxon>Cnidaria</taxon>
        <taxon>Anthozoa</taxon>
        <taxon>Hexacorallia</taxon>
        <taxon>Actiniaria</taxon>
        <taxon>Actiniidae</taxon>
        <taxon>Actinia</taxon>
    </lineage>
</organism>
<dbReference type="AlphaFoldDB" id="A0A6P8HE80"/>
<evidence type="ECO:0000313" key="1">
    <source>
        <dbReference type="Proteomes" id="UP000515163"/>
    </source>
</evidence>
<sequence length="238" mass="27144">MAYSCSYETPEPENTQLVSKLGKEVELKTFKTNATDQRPEMDVPRSIHKRLCILCVGDWTGGKSKQIYVDHYMGNKGGTDLPIIGAEFRLYEKKVTLPVLSTRQQRTIFVMLGERERHSRMMRTYLKIGPPVGTVVFWGPTMPSSLDGAVKWKEAVQENLPSAKDDHFPFVLLTDNTCSVQWLGENKIFKDKQAMDSFCEQNGFLTWFEMLESSERLGEDNVFGRAVDSIVNIEKSFI</sequence>